<dbReference type="Gene3D" id="3.30.559.10">
    <property type="entry name" value="Chloramphenicol acetyltransferase-like domain"/>
    <property type="match status" value="6"/>
</dbReference>
<dbReference type="InterPro" id="IPR009081">
    <property type="entry name" value="PP-bd_ACP"/>
</dbReference>
<name>A0A8K0JFE1_9HYPO</name>
<evidence type="ECO:0000256" key="2">
    <source>
        <dbReference type="ARBA" id="ARBA00005179"/>
    </source>
</evidence>
<dbReference type="Gene3D" id="3.30.559.30">
    <property type="entry name" value="Nonribosomal peptide synthetase, condensation domain"/>
    <property type="match status" value="6"/>
</dbReference>
<feature type="domain" description="Carrier" evidence="10">
    <location>
        <begin position="1644"/>
        <end position="1720"/>
    </location>
</feature>
<evidence type="ECO:0000313" key="12">
    <source>
        <dbReference type="Proteomes" id="UP000811619"/>
    </source>
</evidence>
<dbReference type="SUPFAM" id="SSF52777">
    <property type="entry name" value="CoA-dependent acyltransferases"/>
    <property type="match status" value="12"/>
</dbReference>
<dbReference type="OrthoDB" id="416786at2759"/>
<dbReference type="FunFam" id="3.30.559.30:FF:000003">
    <property type="entry name" value="Nonribosomal peptide synthase SidD"/>
    <property type="match status" value="1"/>
</dbReference>
<dbReference type="NCBIfam" id="NF003417">
    <property type="entry name" value="PRK04813.1"/>
    <property type="match status" value="4"/>
</dbReference>
<evidence type="ECO:0000313" key="11">
    <source>
        <dbReference type="EMBL" id="KAG5930353.1"/>
    </source>
</evidence>
<keyword evidence="3" id="KW-0596">Phosphopantetheine</keyword>
<dbReference type="InterPro" id="IPR020806">
    <property type="entry name" value="PKS_PP-bd"/>
</dbReference>
<dbReference type="SMART" id="SM00823">
    <property type="entry name" value="PKS_PP"/>
    <property type="match status" value="2"/>
</dbReference>
<dbReference type="PROSITE" id="PS00455">
    <property type="entry name" value="AMP_BINDING"/>
    <property type="match status" value="2"/>
</dbReference>
<dbReference type="InterPro" id="IPR020845">
    <property type="entry name" value="AMP-binding_CS"/>
</dbReference>
<organism evidence="11 12">
    <name type="scientific">Claviceps africana</name>
    <dbReference type="NCBI Taxonomy" id="83212"/>
    <lineage>
        <taxon>Eukaryota</taxon>
        <taxon>Fungi</taxon>
        <taxon>Dikarya</taxon>
        <taxon>Ascomycota</taxon>
        <taxon>Pezizomycotina</taxon>
        <taxon>Sordariomycetes</taxon>
        <taxon>Hypocreomycetidae</taxon>
        <taxon>Hypocreales</taxon>
        <taxon>Clavicipitaceae</taxon>
        <taxon>Claviceps</taxon>
    </lineage>
</organism>
<evidence type="ECO:0000256" key="6">
    <source>
        <dbReference type="ARBA" id="ARBA00022679"/>
    </source>
</evidence>
<keyword evidence="6" id="KW-0808">Transferase</keyword>
<dbReference type="Pfam" id="PF00550">
    <property type="entry name" value="PP-binding"/>
    <property type="match status" value="3"/>
</dbReference>
<comment type="pathway">
    <text evidence="1">Alkaloid biosynthesis; ergot alkaloid biosynthesis.</text>
</comment>
<dbReference type="InterPro" id="IPR001242">
    <property type="entry name" value="Condensation_dom"/>
</dbReference>
<dbReference type="FunFam" id="3.30.559.30:FF:000002">
    <property type="entry name" value="Nonribosomal peptide synthase Pes1"/>
    <property type="match status" value="2"/>
</dbReference>
<dbReference type="NCBIfam" id="TIGR01733">
    <property type="entry name" value="AA-adenyl-dom"/>
    <property type="match status" value="2"/>
</dbReference>
<dbReference type="FunFam" id="3.30.559.10:FF:000016">
    <property type="entry name" value="Nonribosomal peptide synthase Pes1"/>
    <property type="match status" value="1"/>
</dbReference>
<evidence type="ECO:0000256" key="8">
    <source>
        <dbReference type="ARBA" id="ARBA00044125"/>
    </source>
</evidence>
<dbReference type="FunFam" id="1.10.1200.10:FF:000005">
    <property type="entry name" value="Nonribosomal peptide synthetase 1"/>
    <property type="match status" value="1"/>
</dbReference>
<dbReference type="InterPro" id="IPR010071">
    <property type="entry name" value="AA_adenyl_dom"/>
</dbReference>
<gene>
    <name evidence="11" type="ORF">E4U42_001868</name>
</gene>
<dbReference type="SUPFAM" id="SSF56801">
    <property type="entry name" value="Acetyl-CoA synthetase-like"/>
    <property type="match status" value="4"/>
</dbReference>
<dbReference type="Gene3D" id="3.30.300.30">
    <property type="match status" value="4"/>
</dbReference>
<dbReference type="InterPro" id="IPR000873">
    <property type="entry name" value="AMP-dep_synth/lig_dom"/>
</dbReference>
<protein>
    <recommendedName>
        <fullName evidence="8">D-lysergyl-peptide-synthetase subunit 1</fullName>
    </recommendedName>
    <alternativeName>
        <fullName evidence="9">Nonribosomal peptide synthetase 1</fullName>
    </alternativeName>
</protein>
<dbReference type="UniPathway" id="UPA00327"/>
<sequence length="4911" mass="544732">TPDSQHSVDFILEDRPTTVQTYIEELRNTLDASLPSYMVPTKWIAVKNIPLNASGKLNRKQVETWLHNMDEHVYARLSEFDNFSVCREPQTRPERVLVNACCRVLNVQACQVNIDRSFVANGGDSISAMRLTPQCRAENVVFSVATLLKAKSLAEVAKLSSVTTRSTLTKTEDFGRPFPLSPIQQWFFDQTPSHLVNYPSHYCNQSFYVRINQPVSSTDVADAVSKVVEQHSMLRVRFQQQHGNWTQIIPEFTDAAYHFEASSLNSMEELQTLASRRQLSLDFQLGLVFSADLCTFCSGEQYLVLVAHHLVIDLVSWRIILDDLETLLTGGVLMESLPFRIWNDLQRQEAKSSKFHSRNVLSTDGINNDLGFWKFQPGSPNSTRDHINKSFTINQETTSLALKEANNAFNTEPVDLLLSAVWDAFFSTFISRHSLTIFNEGHGREPWNADIDISRTVGWFTTMSPINMSRENINDRIDIVRRIKDARRKLPANGWKYFSSRYLNSEGIDAFKSHESVMEMSFNYHGQFQQLEREDSFFTSIELPDVSDIGPELPASSLFNVNMSIEGGETHVSFAWNRHISHQHLIIRWIEQIGPSLQSICDTLVSRSRQKTLTDYEFLSLDYASLDHLQSRIIPEIERLQKTTVQDIYPCSPMVEGILLSQAKEGGLYETSQIYEIRPRGKHIIDMDRLQAAWQNTISCHPSLRSLFIESLDPSFAFNQVVLEKHYGEVVVLTSDTLRSAEALLQVLPKVNYQQLKPPHRLTLCQILDAGTILCQIEMSHTITDGASTGILIDDWAQAYKRMLRKANQDETCREFARALVSGDAENKKLYWKKKLAGLKPCLFPPLDKNTAPTQAVSWSTVDIDGVLFASMQKFCESHSITPSSLFHAAWALTLATYTGTDSVCFGYIASGRDLPITGLVDAVGAFANIMVCRANISRDWSKQRFVQYLHHQVLEDMGYQHCSLADIQHDLGIVSGHQLFNTIMSFQKEIEQYTEDAIDESLDFIEADGDDPTEYDVAISITWGVGLARLFINCHPSRFTNDQCHRILTSFKTITTNLVRDEHSQVDVNTLQNFNMINKLDLQDIWKWNAEVPETVDTCLHDLIVDVARKQPQDIAVNAWDGDWTYGKLDSHSTQIAQHLTQLGVRTGDVVALYFERSGWVSVAMLAVLKAGGVATLMDSSQSENVLLQTMEQCKPALLLSSDTTKALVGKLTDRPILVVNNDLVGPIARIHPSTLPRLEASAQACLIFSRGSTGPPKCVALTHSHLSTAAKHQKDIQGYHAESRVYDFMPYASQIAWKVFAYTFTSGACLCVPSKSEQQHDLDHSILHWRPTILDITPSLAVMLSDDVIQSLKTLIVGGEHLSSFNAKRWARLVDLKFTYGLLECTPVATVGTVRLEEDNDPTIGKGAGVNTWITNIQDSNTLAPIGSIGELVLEGSLIGARYLDNNEKISASIIENPLWLAQGSGDPNQPGRTGRLFRTGDLVRYNKDGTLKFIARKENLAKVHEQHVELGEVEDHMRRVPSISHAVCLIPKSGRYSDKLVGIFSLDESFDNGGTEHRKQTTPELISRDKADDVRDCIQSLQAALDNAMPAYMVPGVWVPLRSIPITHSGALDRKLLANWLCDLDEETNARISNAASSSSEPVTMSETVIRDACSHVLNVPPNLINMQRSFIANGGDSISAMQISPYCRAAGVVVPVASLLRAKKLVDVAASANIAKGALKMSYKEDFGQAFSLSPIQQWFFNQSPSDKVNTADYYCNQAFYVQIKRHVLSDKVAEAIDKIVQQHSMLRARFQLDARTRGWAQLIPRPEDAVYKFATLPVDSLATMKSIITQRHQQLDIERGLVFSVDMFSLPSGEQFLALIAHHLVVDLVSWRIILDDLETLLGGGTIIEEMPFQSWQNLQAQEARSSTFLPEKVLPCSIQQDLDFWNYSSATPNTFNDHFEHSFDVDSATTAILLEEANKAFNTEPVDLILASVWDSFFHTFKTRQGLTIFNEGHGREPWAPELDISRTVGWFTTMTPIHISRDHTTTNIPRFVKDIRKQLPSNGWAYFTSRYLNSEGMKSFESHDTVMEVLFNYHGQFQQLESEDALFENVVFEDIFDAGDSLPTSALFSINVSIERGLTRFTFSWNKHINHQNLIRDWMAQVVTSMQTICSSLSALQPTPTLVDHEFLSLDYKGLDELQNHILPAVVSETGSSVSEVYPCLPMVDGMLLSQIRDPEAYKTLHAYEMRHHPGQRPLDVNQLAEAWQAVIARHPALRSVFFGGVGKTTAFSQVILESYHGEVIVLEAKTKIEAVALIRQLPAVDYQQLKPPHRLVLCRTLDDGAIICQIEMSHTIVDGASTSILLGDWSKAYSNSLDTKTLSETNRNVVRALQNNSLLTKMAYWKQKLSGVEQCHFPKLADASAPYNDVDTATASVDLDGDDFNSIRNFCISQSVTPASIFQSAWALLLSIYTGNSSVCFGYIASGRDLPVDGIEQSVNAYANMLICRSNVSRTLTSYQFIQELHDQVLEDLDFQHCSLADIQHDLQFSSENPLFNTILSFQKDGADDAKDINIGDLIFVDMDHEDPIEYDISFDITYGTRQLTLSLDYRMSCLTPAQAKGVLSMLETIIASMVGDKTMSNSLAAIETVSQADLEQIWNWNSSVPETVEYLVHDMITKTARQFPNSTAICAWDGNWSYEELDVVSTKLAYKLVALGVSTGKVVPLCFEKSRWMPVAMLAVMKAGGTSVSLDSSLPEERLRIILQQVRPVIVLSSSSNAEMTKRLTTSPIFLVDEASAARLESVPTTVKVSSNITPRNILYIVFTSGSTGTPKGVKISHSNFASALYHQRRVLAFEAGARIYDFASYAFDTSWQNILGALECGACLCTPSNFERQNDLAGSLERYNISRAELTPSAAQLLPLSTIKNLSTLILGGESLSPTLAEHWSSVVDVRNSYGPCECTPTTTMTSMDPSTVGVASIGRGCGANTWVVSATGDSLAPIGSIGELYIEGPLVGPGYLDDEERTAACFIESPPWLLRGSATHSGRRGRLYKTGDLVRYDLSGNLIFIGRKDDQVKINGQRLELGDVEFYVGSAIVSIENVQVVAEVVKPKDSDKRVLTVFLCVKDASANLDKLVDGVADRLTDKVPAYMIPSAYILLQDIPMTSSGKTDRRALRAIAEQLTRVELMAHGSARAETVAPKTPTEIHLQELWSTILGIPQKNIGANDSFLRIGGDSIGAMKLAALARDSGFSLTVTDIFRHPCLRDLAQVARKAPEYLKKSVVTFSLLPGKVEVSDVRSRAAQICGISPALIQDAFPCTPLQEGLLALTSRRSGDYVAQNTFQLQANVDIPRFQRAWEHVIATTPILRTRIVDLDTQGLVQLVIEEEPAAWPESITSTLVYQETDRKLGMGLGTPLMRYAITRDSHDHHMFIWTVHHALYDGWSMPLILQRLEMAYNGDVLPTPPPFQDFVRFIGHIDVEDAERFWASQFEKMHAHPFPSLPSPVYQPRSDAGVSYHVEQLPWPKTDTTPSTAIRAALSILIATYCDGSEALFGATITGRQAPVPGVESMTGPTIATVPVRVTLDKQQTVGDFLQQIQAQAIDVTAFEQTGLQRIRRITAAAKKACEFQTLLLIHPIEEPDNSSSLLFVDAEEFDESADDSFADFDTHAITLECDLEKAGALLRFRFDSHVIDKVQVEKLACQLDAVLRQLCDPNKSQVKLSDVDVVSSADLTDIWGWNATVPQSVDRVVHDLIAEIAFEQPKSTAVCAWDGDWTYQELDSIATRVAHRLVSLGVGPDVIVPICFEKSRWMPVAMLAVMKAGGASVALDTTLPEDRLRSILRQVDPSLVLSSSSSRSLAESLSDQPILILSDKDQEAFADEDPQILPTVSPSNKLYLVFTSGSTGIPKGAIVTHSNFSSAIYHQQAVTGFRKSSRVYDLAKYAFDISWSNFIHTLAAGGCLCIPSQRDSVENIASSIRSLNANFVDITPSVASTLQPSDLSSVKTVVFAGEALTSRQAAMWSKQARVLNMYGPAECTVKATLARLDDGANSSLSFPAASIGRGVGACTWIVDPSNHHKLVPVGAVGELVLEGPIVGSGYIGDAEKTAAAFVQDPAWLLLGGPGYPGRTGRVYKTGDLVQYDADGCLTFIGRKDSQIKINGQRLELGDVEYNLASSLDNGQAVQLAAEVITPRDSSKPILVAFIQSSRQPGDGGSDLRSLTAGLNDRLASRVPAYMIPSGYIMIDKLPISATGKLDRKQLRAMGAELDLSELKDCTATPSERRPPSTAMELCLRELWASTLGVGVNSLYADDTFFSIGGDSIQAMRLSMQARHQGLHIAVADILMYPTLWQMSLKVQDEGSASPAVEYEKFSLLPPGSRPEVEKILVDHGIAMDNVQDILPVTDQQARYLLGTYTQARSAVYYHTLDRDDQLNWVRLRAACASLVERLDMMRAVFIAYKDMFLQAVLARADIDIGLFETATNSLDEYTLKLKQQDLLGNLSFGKPVAKISIVHQTQELKYRIVIRLSHAQYDGTALSKMWAVFDDAYSSGHAHADLGNAETDFSRYMNILSLMDQKKATEYWQKMLQGSVRTVIKRQTTHRLAYALGPTIVKTIPASDLQSDDFTFATVLKAAWAYVLARYSAMEDIVFGSLVHGRNEPGTQGVFGSCVNIVPTRIRFQNNWSIRDLIAAVNHQQAEGMPFETMGSRDIIRHCTSWPKWAYFSSVIVHQNYEGRPDEESSTVDFDSADLSTGDIDSVQVYITSTPGPASTEIHMGFTDNVIPHPMAHQLASDLEDTIKRFYSSTDASIMSPREIQNLPALLPLPADEADDAAMAPTQEQIKVLRQCPDKLRHVLGAAWKDVLKVHSVPSDESLATFFELGGDADNAGQLAAHMQRQGYSVRIEDVFENPTWFGLLLRAHELSVEEGVRI</sequence>
<dbReference type="PROSITE" id="PS50075">
    <property type="entry name" value="CARRIER"/>
    <property type="match status" value="4"/>
</dbReference>
<keyword evidence="5" id="KW-0436">Ligase</keyword>
<dbReference type="FunFam" id="3.40.50.980:FF:000001">
    <property type="entry name" value="Non-ribosomal peptide synthetase"/>
    <property type="match status" value="1"/>
</dbReference>
<evidence type="ECO:0000256" key="4">
    <source>
        <dbReference type="ARBA" id="ARBA00022553"/>
    </source>
</evidence>
<dbReference type="InterPro" id="IPR036736">
    <property type="entry name" value="ACP-like_sf"/>
</dbReference>
<dbReference type="Pfam" id="PF00668">
    <property type="entry name" value="Condensation"/>
    <property type="match status" value="6"/>
</dbReference>
<evidence type="ECO:0000256" key="1">
    <source>
        <dbReference type="ARBA" id="ARBA00005107"/>
    </source>
</evidence>
<feature type="domain" description="Carrier" evidence="10">
    <location>
        <begin position="88"/>
        <end position="164"/>
    </location>
</feature>
<dbReference type="PROSITE" id="PS00012">
    <property type="entry name" value="PHOSPHOPANTETHEINE"/>
    <property type="match status" value="2"/>
</dbReference>
<dbReference type="Pfam" id="PF00501">
    <property type="entry name" value="AMP-binding"/>
    <property type="match status" value="3"/>
</dbReference>
<dbReference type="GO" id="GO:0035835">
    <property type="term" value="P:indole alkaloid biosynthetic process"/>
    <property type="evidence" value="ECO:0007669"/>
    <property type="project" value="UniProtKB-UniPathway"/>
</dbReference>
<feature type="domain" description="Carrier" evidence="10">
    <location>
        <begin position="4266"/>
        <end position="4342"/>
    </location>
</feature>
<dbReference type="InterPro" id="IPR042099">
    <property type="entry name" value="ANL_N_sf"/>
</dbReference>
<dbReference type="Proteomes" id="UP000811619">
    <property type="component" value="Unassembled WGS sequence"/>
</dbReference>
<proteinExistence type="inferred from homology"/>
<comment type="pathway">
    <text evidence="2">Secondary metabolite biosynthesis.</text>
</comment>
<dbReference type="PANTHER" id="PTHR45527">
    <property type="entry name" value="NONRIBOSOMAL PEPTIDE SYNTHETASE"/>
    <property type="match status" value="1"/>
</dbReference>
<dbReference type="FunFam" id="3.40.50.12780:FF:000014">
    <property type="entry name" value="Nonribosomal peptide synthetase 1"/>
    <property type="match status" value="1"/>
</dbReference>
<comment type="similarity">
    <text evidence="7">Belongs to the NRP synthetase family.</text>
</comment>
<dbReference type="GO" id="GO:0016874">
    <property type="term" value="F:ligase activity"/>
    <property type="evidence" value="ECO:0007669"/>
    <property type="project" value="UniProtKB-KW"/>
</dbReference>
<evidence type="ECO:0000256" key="3">
    <source>
        <dbReference type="ARBA" id="ARBA00022450"/>
    </source>
</evidence>
<dbReference type="GO" id="GO:0043041">
    <property type="term" value="P:amino acid activation for nonribosomal peptide biosynthetic process"/>
    <property type="evidence" value="ECO:0007669"/>
    <property type="project" value="TreeGrafter"/>
</dbReference>
<keyword evidence="4" id="KW-0597">Phosphoprotein</keyword>
<evidence type="ECO:0000256" key="7">
    <source>
        <dbReference type="ARBA" id="ARBA00029454"/>
    </source>
</evidence>
<evidence type="ECO:0000256" key="9">
    <source>
        <dbReference type="ARBA" id="ARBA00079041"/>
    </source>
</evidence>
<dbReference type="PANTHER" id="PTHR45527:SF1">
    <property type="entry name" value="FATTY ACID SYNTHASE"/>
    <property type="match status" value="1"/>
</dbReference>
<dbReference type="CDD" id="cd05918">
    <property type="entry name" value="A_NRPS_SidN3_like"/>
    <property type="match status" value="3"/>
</dbReference>
<dbReference type="EMBL" id="SRPY01000016">
    <property type="protein sequence ID" value="KAG5930353.1"/>
    <property type="molecule type" value="Genomic_DNA"/>
</dbReference>
<reference evidence="11" key="1">
    <citation type="journal article" date="2020" name="bioRxiv">
        <title>Whole genome comparisons of ergot fungi reveals the divergence and evolution of species within the genus Claviceps are the result of varying mechanisms driving genome evolution and host range expansion.</title>
        <authorList>
            <person name="Wyka S.A."/>
            <person name="Mondo S.J."/>
            <person name="Liu M."/>
            <person name="Dettman J."/>
            <person name="Nalam V."/>
            <person name="Broders K.D."/>
        </authorList>
    </citation>
    <scope>NUCLEOTIDE SEQUENCE</scope>
    <source>
        <strain evidence="11">CCC 489</strain>
    </source>
</reference>
<comment type="caution">
    <text evidence="11">The sequence shown here is derived from an EMBL/GenBank/DDBJ whole genome shotgun (WGS) entry which is preliminary data.</text>
</comment>
<dbReference type="GO" id="GO:0016740">
    <property type="term" value="F:transferase activity"/>
    <property type="evidence" value="ECO:0007669"/>
    <property type="project" value="UniProtKB-KW"/>
</dbReference>
<feature type="domain" description="Carrier" evidence="10">
    <location>
        <begin position="3182"/>
        <end position="3258"/>
    </location>
</feature>
<dbReference type="Gene3D" id="1.10.1200.10">
    <property type="entry name" value="ACP-like"/>
    <property type="match status" value="5"/>
</dbReference>
<dbReference type="InterPro" id="IPR023213">
    <property type="entry name" value="CAT-like_dom_sf"/>
</dbReference>
<evidence type="ECO:0000259" key="10">
    <source>
        <dbReference type="PROSITE" id="PS50075"/>
    </source>
</evidence>
<dbReference type="CDD" id="cd19542">
    <property type="entry name" value="CT_NRPS-like"/>
    <property type="match status" value="2"/>
</dbReference>
<dbReference type="InterPro" id="IPR045851">
    <property type="entry name" value="AMP-bd_C_sf"/>
</dbReference>
<dbReference type="CDD" id="cd19545">
    <property type="entry name" value="FUM14_C_NRPS-like"/>
    <property type="match status" value="1"/>
</dbReference>
<dbReference type="CDD" id="cd19534">
    <property type="entry name" value="E_NRPS"/>
    <property type="match status" value="2"/>
</dbReference>
<feature type="non-terminal residue" evidence="11">
    <location>
        <position position="1"/>
    </location>
</feature>
<dbReference type="GO" id="GO:0005737">
    <property type="term" value="C:cytoplasm"/>
    <property type="evidence" value="ECO:0007669"/>
    <property type="project" value="TreeGrafter"/>
</dbReference>
<dbReference type="GO" id="GO:0031177">
    <property type="term" value="F:phosphopantetheine binding"/>
    <property type="evidence" value="ECO:0007669"/>
    <property type="project" value="InterPro"/>
</dbReference>
<dbReference type="FunFam" id="3.30.300.30:FF:000015">
    <property type="entry name" value="Nonribosomal peptide synthase SidD"/>
    <property type="match status" value="4"/>
</dbReference>
<keyword evidence="12" id="KW-1185">Reference proteome</keyword>
<accession>A0A8K0JFE1</accession>
<dbReference type="InterPro" id="IPR006162">
    <property type="entry name" value="Ppantetheine_attach_site"/>
</dbReference>
<dbReference type="Gene3D" id="3.40.50.12780">
    <property type="entry name" value="N-terminal domain of ligase-like"/>
    <property type="match status" value="3"/>
</dbReference>
<dbReference type="SUPFAM" id="SSF47336">
    <property type="entry name" value="ACP-like"/>
    <property type="match status" value="5"/>
</dbReference>
<evidence type="ECO:0000256" key="5">
    <source>
        <dbReference type="ARBA" id="ARBA00022598"/>
    </source>
</evidence>